<feature type="region of interest" description="Disordered" evidence="1">
    <location>
        <begin position="35"/>
        <end position="57"/>
    </location>
</feature>
<proteinExistence type="predicted"/>
<accession>A0ABP9VXB8</accession>
<protein>
    <submittedName>
        <fullName evidence="2">Uncharacterized protein</fullName>
    </submittedName>
</protein>
<dbReference type="Proteomes" id="UP001416858">
    <property type="component" value="Unassembled WGS sequence"/>
</dbReference>
<sequence>MEWTSSEIFPFQKWTVCGHENHERIDRHAFQSIRGCRPSGNRTHPSSHLASGKKVRKLRHKTVAAAKRSAEVNGIATFEQGSRFYRQKSRKYCNQSES</sequence>
<evidence type="ECO:0000313" key="3">
    <source>
        <dbReference type="Proteomes" id="UP001416858"/>
    </source>
</evidence>
<name>A0ABP9VXB8_9BACT</name>
<dbReference type="EMBL" id="BAABRO010000016">
    <property type="protein sequence ID" value="GAA5509787.1"/>
    <property type="molecule type" value="Genomic_DNA"/>
</dbReference>
<evidence type="ECO:0000313" key="2">
    <source>
        <dbReference type="EMBL" id="GAA5509787.1"/>
    </source>
</evidence>
<gene>
    <name evidence="2" type="ORF">Rcae01_05290</name>
</gene>
<reference evidence="2 3" key="1">
    <citation type="submission" date="2024-02" db="EMBL/GenBank/DDBJ databases">
        <title>Rhodopirellula caenicola NBRC 110016.</title>
        <authorList>
            <person name="Ichikawa N."/>
            <person name="Katano-Makiyama Y."/>
            <person name="Hidaka K."/>
        </authorList>
    </citation>
    <scope>NUCLEOTIDE SEQUENCE [LARGE SCALE GENOMIC DNA]</scope>
    <source>
        <strain evidence="2 3">NBRC 110016</strain>
    </source>
</reference>
<organism evidence="2 3">
    <name type="scientific">Novipirellula caenicola</name>
    <dbReference type="NCBI Taxonomy" id="1536901"/>
    <lineage>
        <taxon>Bacteria</taxon>
        <taxon>Pseudomonadati</taxon>
        <taxon>Planctomycetota</taxon>
        <taxon>Planctomycetia</taxon>
        <taxon>Pirellulales</taxon>
        <taxon>Pirellulaceae</taxon>
        <taxon>Novipirellula</taxon>
    </lineage>
</organism>
<keyword evidence="3" id="KW-1185">Reference proteome</keyword>
<feature type="compositionally biased region" description="Polar residues" evidence="1">
    <location>
        <begin position="40"/>
        <end position="49"/>
    </location>
</feature>
<comment type="caution">
    <text evidence="2">The sequence shown here is derived from an EMBL/GenBank/DDBJ whole genome shotgun (WGS) entry which is preliminary data.</text>
</comment>
<evidence type="ECO:0000256" key="1">
    <source>
        <dbReference type="SAM" id="MobiDB-lite"/>
    </source>
</evidence>